<dbReference type="SMART" id="SM00248">
    <property type="entry name" value="ANK"/>
    <property type="match status" value="7"/>
</dbReference>
<keyword evidence="1" id="KW-0677">Repeat</keyword>
<dbReference type="Gene3D" id="1.25.40.20">
    <property type="entry name" value="Ankyrin repeat-containing domain"/>
    <property type="match status" value="2"/>
</dbReference>
<dbReference type="Pfam" id="PF00023">
    <property type="entry name" value="Ank"/>
    <property type="match status" value="3"/>
</dbReference>
<organism evidence="4 5">
    <name type="scientific">Caenorhabditis angaria</name>
    <dbReference type="NCBI Taxonomy" id="860376"/>
    <lineage>
        <taxon>Eukaryota</taxon>
        <taxon>Metazoa</taxon>
        <taxon>Ecdysozoa</taxon>
        <taxon>Nematoda</taxon>
        <taxon>Chromadorea</taxon>
        <taxon>Rhabditida</taxon>
        <taxon>Rhabditina</taxon>
        <taxon>Rhabditomorpha</taxon>
        <taxon>Rhabditoidea</taxon>
        <taxon>Rhabditidae</taxon>
        <taxon>Peloderinae</taxon>
        <taxon>Caenorhabditis</taxon>
    </lineage>
</organism>
<comment type="caution">
    <text evidence="4">The sequence shown here is derived from an EMBL/GenBank/DDBJ whole genome shotgun (WGS) entry which is preliminary data.</text>
</comment>
<proteinExistence type="predicted"/>
<sequence>MDYNRRGKEFRMIVYNAACIGNLARIKIFIEPNRVYPEWISGCLNDSFNEQFPLVIAARKGHVEIVKYLLEVGAEPSVAGVVEFDNDDIRGTPPLWAAAAAGHMEIVKELVENAKANINQTTESNSTPLRGACYDGHFEIVKYLVDKGAGINIPNRHGHTSLMIAAYRNKIDVVRLLLEHKADVNVQTAKGNSALHDAAECGNCEIVQLLIDSGAVMSKDFQGVCPLFCAAISGHEEVVEILLEQAKSNITRRDALKLLGCTMVDKKMDSHLAMKYWRQALEIELTPDEQNTIRHFEAFTEPLEAYDNETEIHYIENLSSLEGNVDNVRMQALIIRERVLGGAHTDVHYYLRFRGAVYCDLGQMNRCYTLWKHALELQQKHFSPLHVGTVTTLQSFEETFGMTLNDYVNAMHVDRSLRVSSSWVNYVFEKICYELERVRDWGDKPLQDAECCGENVCPHTSVEAEQKKLVVAALQLINVIERLSLPSANGDDIEDKMIPLDIDRLVKICHILHLPILHYSLEETIGESVDYMSLPKASVLAQILENNVDTTACDKDGNSVIHVLLKAATIRRSLIHILLENGALLFACNNDGEIVYEQLKEIIIKEKCKDLKLGKFITLAGLAAHTIRRKSENENVENLDDILPAELVPFLRKH</sequence>
<dbReference type="PANTHER" id="PTHR24171:SF9">
    <property type="entry name" value="ANKYRIN REPEAT DOMAIN-CONTAINING PROTEIN 39"/>
    <property type="match status" value="1"/>
</dbReference>
<dbReference type="Proteomes" id="UP001152747">
    <property type="component" value="Unassembled WGS sequence"/>
</dbReference>
<evidence type="ECO:0000256" key="1">
    <source>
        <dbReference type="ARBA" id="ARBA00022737"/>
    </source>
</evidence>
<dbReference type="AlphaFoldDB" id="A0A9P1N1Z4"/>
<dbReference type="PROSITE" id="PS50088">
    <property type="entry name" value="ANK_REPEAT"/>
    <property type="match status" value="4"/>
</dbReference>
<dbReference type="EMBL" id="CANHGI010000004">
    <property type="protein sequence ID" value="CAI5448043.1"/>
    <property type="molecule type" value="Genomic_DNA"/>
</dbReference>
<evidence type="ECO:0008006" key="6">
    <source>
        <dbReference type="Google" id="ProtNLM"/>
    </source>
</evidence>
<gene>
    <name evidence="4" type="ORF">CAMP_LOCUS10680</name>
</gene>
<dbReference type="SUPFAM" id="SSF48403">
    <property type="entry name" value="Ankyrin repeat"/>
    <property type="match status" value="1"/>
</dbReference>
<keyword evidence="2 3" id="KW-0040">ANK repeat</keyword>
<evidence type="ECO:0000313" key="4">
    <source>
        <dbReference type="EMBL" id="CAI5448043.1"/>
    </source>
</evidence>
<dbReference type="InterPro" id="IPR036770">
    <property type="entry name" value="Ankyrin_rpt-contain_sf"/>
</dbReference>
<accession>A0A9P1N1Z4</accession>
<feature type="repeat" description="ANK" evidence="3">
    <location>
        <begin position="157"/>
        <end position="189"/>
    </location>
</feature>
<reference evidence="4" key="1">
    <citation type="submission" date="2022-11" db="EMBL/GenBank/DDBJ databases">
        <authorList>
            <person name="Kikuchi T."/>
        </authorList>
    </citation>
    <scope>NUCLEOTIDE SEQUENCE</scope>
    <source>
        <strain evidence="4">PS1010</strain>
    </source>
</reference>
<dbReference type="PRINTS" id="PR01415">
    <property type="entry name" value="ANKYRIN"/>
</dbReference>
<feature type="repeat" description="ANK" evidence="3">
    <location>
        <begin position="190"/>
        <end position="215"/>
    </location>
</feature>
<evidence type="ECO:0000256" key="2">
    <source>
        <dbReference type="ARBA" id="ARBA00023043"/>
    </source>
</evidence>
<evidence type="ECO:0000256" key="3">
    <source>
        <dbReference type="PROSITE-ProRule" id="PRU00023"/>
    </source>
</evidence>
<dbReference type="Gene3D" id="1.25.40.10">
    <property type="entry name" value="Tetratricopeptide repeat domain"/>
    <property type="match status" value="1"/>
</dbReference>
<feature type="repeat" description="ANK" evidence="3">
    <location>
        <begin position="124"/>
        <end position="156"/>
    </location>
</feature>
<dbReference type="PROSITE" id="PS50297">
    <property type="entry name" value="ANK_REP_REGION"/>
    <property type="match status" value="4"/>
</dbReference>
<name>A0A9P1N1Z4_9PELO</name>
<dbReference type="PANTHER" id="PTHR24171">
    <property type="entry name" value="ANKYRIN REPEAT DOMAIN-CONTAINING PROTEIN 39-RELATED"/>
    <property type="match status" value="1"/>
</dbReference>
<dbReference type="InterPro" id="IPR011990">
    <property type="entry name" value="TPR-like_helical_dom_sf"/>
</dbReference>
<dbReference type="InterPro" id="IPR002110">
    <property type="entry name" value="Ankyrin_rpt"/>
</dbReference>
<dbReference type="Pfam" id="PF12796">
    <property type="entry name" value="Ank_2"/>
    <property type="match status" value="1"/>
</dbReference>
<feature type="repeat" description="ANK" evidence="3">
    <location>
        <begin position="49"/>
        <end position="81"/>
    </location>
</feature>
<protein>
    <recommendedName>
        <fullName evidence="6">Sex-determining protein fem-1</fullName>
    </recommendedName>
</protein>
<dbReference type="OrthoDB" id="10071877at2759"/>
<evidence type="ECO:0000313" key="5">
    <source>
        <dbReference type="Proteomes" id="UP001152747"/>
    </source>
</evidence>
<keyword evidence="5" id="KW-1185">Reference proteome</keyword>